<protein>
    <recommendedName>
        <fullName evidence="4">DUF805 domain-containing protein</fullName>
    </recommendedName>
</protein>
<dbReference type="EMBL" id="MFQK01000055">
    <property type="protein sequence ID" value="OGH80329.1"/>
    <property type="molecule type" value="Genomic_DNA"/>
</dbReference>
<dbReference type="GO" id="GO:0005886">
    <property type="term" value="C:plasma membrane"/>
    <property type="evidence" value="ECO:0007669"/>
    <property type="project" value="TreeGrafter"/>
</dbReference>
<dbReference type="Pfam" id="PF05656">
    <property type="entry name" value="DUF805"/>
    <property type="match status" value="1"/>
</dbReference>
<comment type="caution">
    <text evidence="2">The sequence shown here is derived from an EMBL/GenBank/DDBJ whole genome shotgun (WGS) entry which is preliminary data.</text>
</comment>
<evidence type="ECO:0000313" key="3">
    <source>
        <dbReference type="Proteomes" id="UP000178726"/>
    </source>
</evidence>
<keyword evidence="1" id="KW-0812">Transmembrane</keyword>
<dbReference type="STRING" id="1798689.A3I29_04595"/>
<dbReference type="InterPro" id="IPR008523">
    <property type="entry name" value="DUF805"/>
</dbReference>
<evidence type="ECO:0000256" key="1">
    <source>
        <dbReference type="SAM" id="Phobius"/>
    </source>
</evidence>
<organism evidence="2 3">
    <name type="scientific">Candidatus Magasanikbacteria bacterium RIFCSPLOWO2_02_FULL_44_11</name>
    <dbReference type="NCBI Taxonomy" id="1798689"/>
    <lineage>
        <taxon>Bacteria</taxon>
        <taxon>Candidatus Magasanikiibacteriota</taxon>
    </lineage>
</organism>
<feature type="transmembrane region" description="Helical" evidence="1">
    <location>
        <begin position="210"/>
        <end position="226"/>
    </location>
</feature>
<keyword evidence="1" id="KW-1133">Transmembrane helix</keyword>
<dbReference type="Proteomes" id="UP000178726">
    <property type="component" value="Unassembled WGS sequence"/>
</dbReference>
<sequence length="245" mass="27584">MHYVDVLEKYNKFGGRSTRKEYWLFYLTTMAISFGFIFIPKMVGANQETGVLLTSCFILLVLLPWLAVTVRRFHDAGYSAWFLFIPVFSMAILFFDSQRGANKYGANPKGVEAVKQEQPTTAELATRTIKHIQSVFYVAGAINVFFAIFLREGDNFHFSPSPIDILIGSAILFMGWSLGKSYRRVVPKAAAILSVILLVLNILVHILTKDISFSGFIFPIALWIIGRQSREAITVLENSKVEANL</sequence>
<feature type="transmembrane region" description="Helical" evidence="1">
    <location>
        <begin position="76"/>
        <end position="95"/>
    </location>
</feature>
<feature type="transmembrane region" description="Helical" evidence="1">
    <location>
        <begin position="156"/>
        <end position="178"/>
    </location>
</feature>
<feature type="transmembrane region" description="Helical" evidence="1">
    <location>
        <begin position="51"/>
        <end position="70"/>
    </location>
</feature>
<evidence type="ECO:0008006" key="4">
    <source>
        <dbReference type="Google" id="ProtNLM"/>
    </source>
</evidence>
<proteinExistence type="predicted"/>
<feature type="transmembrane region" description="Helical" evidence="1">
    <location>
        <begin position="22"/>
        <end position="39"/>
    </location>
</feature>
<feature type="transmembrane region" description="Helical" evidence="1">
    <location>
        <begin position="185"/>
        <end position="204"/>
    </location>
</feature>
<dbReference type="PANTHER" id="PTHR34980">
    <property type="entry name" value="INNER MEMBRANE PROTEIN-RELATED-RELATED"/>
    <property type="match status" value="1"/>
</dbReference>
<feature type="transmembrane region" description="Helical" evidence="1">
    <location>
        <begin position="134"/>
        <end position="150"/>
    </location>
</feature>
<evidence type="ECO:0000313" key="2">
    <source>
        <dbReference type="EMBL" id="OGH80329.1"/>
    </source>
</evidence>
<accession>A0A1F6N8U2</accession>
<gene>
    <name evidence="2" type="ORF">A3I29_04595</name>
</gene>
<keyword evidence="1" id="KW-0472">Membrane</keyword>
<dbReference type="AlphaFoldDB" id="A0A1F6N8U2"/>
<reference evidence="2 3" key="1">
    <citation type="journal article" date="2016" name="Nat. Commun.">
        <title>Thousands of microbial genomes shed light on interconnected biogeochemical processes in an aquifer system.</title>
        <authorList>
            <person name="Anantharaman K."/>
            <person name="Brown C.T."/>
            <person name="Hug L.A."/>
            <person name="Sharon I."/>
            <person name="Castelle C.J."/>
            <person name="Probst A.J."/>
            <person name="Thomas B.C."/>
            <person name="Singh A."/>
            <person name="Wilkins M.J."/>
            <person name="Karaoz U."/>
            <person name="Brodie E.L."/>
            <person name="Williams K.H."/>
            <person name="Hubbard S.S."/>
            <person name="Banfield J.F."/>
        </authorList>
    </citation>
    <scope>NUCLEOTIDE SEQUENCE [LARGE SCALE GENOMIC DNA]</scope>
</reference>
<dbReference type="PANTHER" id="PTHR34980:SF2">
    <property type="entry name" value="INNER MEMBRANE PROTEIN YHAH-RELATED"/>
    <property type="match status" value="1"/>
</dbReference>
<name>A0A1F6N8U2_9BACT</name>